<dbReference type="AlphaFoldDB" id="A0A840A3B0"/>
<reference evidence="3 4" key="1">
    <citation type="submission" date="2020-08" db="EMBL/GenBank/DDBJ databases">
        <title>Genomic Encyclopedia of Type Strains, Phase IV (KMG-IV): sequencing the most valuable type-strain genomes for metagenomic binning, comparative biology and taxonomic classification.</title>
        <authorList>
            <person name="Goeker M."/>
        </authorList>
    </citation>
    <scope>NUCLEOTIDE SEQUENCE [LARGE SCALE GENOMIC DNA]</scope>
    <source>
        <strain evidence="3 4">DSM 21793</strain>
    </source>
</reference>
<dbReference type="SUPFAM" id="SSF46458">
    <property type="entry name" value="Globin-like"/>
    <property type="match status" value="1"/>
</dbReference>
<keyword evidence="1" id="KW-0349">Heme</keyword>
<dbReference type="InterPro" id="IPR012292">
    <property type="entry name" value="Globin/Proto"/>
</dbReference>
<dbReference type="Pfam" id="PF00042">
    <property type="entry name" value="Globin"/>
    <property type="match status" value="1"/>
</dbReference>
<feature type="domain" description="Globin" evidence="2">
    <location>
        <begin position="31"/>
        <end position="131"/>
    </location>
</feature>
<organism evidence="3 4">
    <name type="scientific">Phenylobacterium haematophilum</name>
    <dbReference type="NCBI Taxonomy" id="98513"/>
    <lineage>
        <taxon>Bacteria</taxon>
        <taxon>Pseudomonadati</taxon>
        <taxon>Pseudomonadota</taxon>
        <taxon>Alphaproteobacteria</taxon>
        <taxon>Caulobacterales</taxon>
        <taxon>Caulobacteraceae</taxon>
        <taxon>Phenylobacterium</taxon>
    </lineage>
</organism>
<evidence type="ECO:0000259" key="2">
    <source>
        <dbReference type="Pfam" id="PF00042"/>
    </source>
</evidence>
<accession>A0A840A3B0</accession>
<dbReference type="EMBL" id="JACIDK010000004">
    <property type="protein sequence ID" value="MBB3892163.1"/>
    <property type="molecule type" value="Genomic_DNA"/>
</dbReference>
<keyword evidence="4" id="KW-1185">Reference proteome</keyword>
<evidence type="ECO:0000313" key="4">
    <source>
        <dbReference type="Proteomes" id="UP000530564"/>
    </source>
</evidence>
<dbReference type="InterPro" id="IPR000971">
    <property type="entry name" value="Globin"/>
</dbReference>
<keyword evidence="1" id="KW-0813">Transport</keyword>
<dbReference type="GO" id="GO:0020037">
    <property type="term" value="F:heme binding"/>
    <property type="evidence" value="ECO:0007669"/>
    <property type="project" value="InterPro"/>
</dbReference>
<comment type="caution">
    <text evidence="3">The sequence shown here is derived from an EMBL/GenBank/DDBJ whole genome shotgun (WGS) entry which is preliminary data.</text>
</comment>
<dbReference type="Proteomes" id="UP000530564">
    <property type="component" value="Unassembled WGS sequence"/>
</dbReference>
<dbReference type="InterPro" id="IPR009050">
    <property type="entry name" value="Globin-like_sf"/>
</dbReference>
<dbReference type="RefSeq" id="WP_183773961.1">
    <property type="nucleotide sequence ID" value="NZ_JACIDK010000004.1"/>
</dbReference>
<keyword evidence="1" id="KW-0408">Iron</keyword>
<dbReference type="Gene3D" id="1.10.490.10">
    <property type="entry name" value="Globins"/>
    <property type="match status" value="1"/>
</dbReference>
<dbReference type="GO" id="GO:0019825">
    <property type="term" value="F:oxygen binding"/>
    <property type="evidence" value="ECO:0007669"/>
    <property type="project" value="InterPro"/>
</dbReference>
<proteinExistence type="inferred from homology"/>
<comment type="similarity">
    <text evidence="1">Belongs to the globin family.</text>
</comment>
<protein>
    <submittedName>
        <fullName evidence="3">Hemoglobin-like flavoprotein</fullName>
    </submittedName>
</protein>
<keyword evidence="1" id="KW-0561">Oxygen transport</keyword>
<name>A0A840A3B0_9CAUL</name>
<sequence length="162" mass="18334">MSTAPAFARAAEIEASLEQLAELCEDPTPIVYKRLFELQPQMEPYFWRDTTDAIKGEMLSRTFAAILDFIGERRYADHMIETEIITHEGYDVPREVFATFFAVVRDAVREVLGPAFTPQLAQAWDALLAEIDVYVQATPRHDVVSAYHAPRVTAFQRGEPLG</sequence>
<gene>
    <name evidence="3" type="ORF">GGQ61_002896</name>
</gene>
<keyword evidence="1" id="KW-0479">Metal-binding</keyword>
<dbReference type="CDD" id="cd01040">
    <property type="entry name" value="Mb-like"/>
    <property type="match status" value="1"/>
</dbReference>
<evidence type="ECO:0000256" key="1">
    <source>
        <dbReference type="RuleBase" id="RU000356"/>
    </source>
</evidence>
<dbReference type="GO" id="GO:0005344">
    <property type="term" value="F:oxygen carrier activity"/>
    <property type="evidence" value="ECO:0007669"/>
    <property type="project" value="UniProtKB-KW"/>
</dbReference>
<dbReference type="InterPro" id="IPR044399">
    <property type="entry name" value="Mb-like_M"/>
</dbReference>
<evidence type="ECO:0000313" key="3">
    <source>
        <dbReference type="EMBL" id="MBB3892163.1"/>
    </source>
</evidence>